<evidence type="ECO:0000256" key="6">
    <source>
        <dbReference type="ARBA" id="ARBA00022692"/>
    </source>
</evidence>
<comment type="similarity">
    <text evidence="12">Belongs to the cytochrome b561 family.</text>
</comment>
<evidence type="ECO:0000256" key="7">
    <source>
        <dbReference type="ARBA" id="ARBA00022723"/>
    </source>
</evidence>
<dbReference type="SUPFAM" id="SSF81342">
    <property type="entry name" value="Transmembrane di-heme cytochromes"/>
    <property type="match status" value="1"/>
</dbReference>
<evidence type="ECO:0000256" key="9">
    <source>
        <dbReference type="ARBA" id="ARBA00022989"/>
    </source>
</evidence>
<dbReference type="InterPro" id="IPR016174">
    <property type="entry name" value="Di-haem_cyt_TM"/>
</dbReference>
<evidence type="ECO:0000256" key="3">
    <source>
        <dbReference type="ARBA" id="ARBA00022448"/>
    </source>
</evidence>
<protein>
    <submittedName>
        <fullName evidence="15">Cytochrome b561</fullName>
    </submittedName>
</protein>
<evidence type="ECO:0000256" key="8">
    <source>
        <dbReference type="ARBA" id="ARBA00022982"/>
    </source>
</evidence>
<keyword evidence="6 13" id="KW-0812">Transmembrane</keyword>
<dbReference type="EMBL" id="FXTY01000002">
    <property type="protein sequence ID" value="SMP10880.1"/>
    <property type="molecule type" value="Genomic_DNA"/>
</dbReference>
<evidence type="ECO:0000259" key="14">
    <source>
        <dbReference type="Pfam" id="PF01292"/>
    </source>
</evidence>
<keyword evidence="8" id="KW-0249">Electron transport</keyword>
<feature type="domain" description="Cytochrome b561 bacterial/Ni-hydrogenase" evidence="14">
    <location>
        <begin position="8"/>
        <end position="175"/>
    </location>
</feature>
<keyword evidence="3" id="KW-0813">Transport</keyword>
<dbReference type="PANTHER" id="PTHR30529:SF7">
    <property type="entry name" value="CYTOCHROME B561 BACTERIAL_NI-HYDROGENASE DOMAIN-CONTAINING PROTEIN"/>
    <property type="match status" value="1"/>
</dbReference>
<keyword evidence="10" id="KW-0408">Iron</keyword>
<dbReference type="PANTHER" id="PTHR30529">
    <property type="entry name" value="CYTOCHROME B561"/>
    <property type="match status" value="1"/>
</dbReference>
<evidence type="ECO:0000256" key="2">
    <source>
        <dbReference type="ARBA" id="ARBA00004651"/>
    </source>
</evidence>
<proteinExistence type="inferred from homology"/>
<accession>A0ABY1NLP1</accession>
<evidence type="ECO:0000256" key="4">
    <source>
        <dbReference type="ARBA" id="ARBA00022475"/>
    </source>
</evidence>
<keyword evidence="4" id="KW-1003">Cell membrane</keyword>
<name>A0ABY1NLP1_9RHOB</name>
<evidence type="ECO:0000313" key="16">
    <source>
        <dbReference type="Proteomes" id="UP001157961"/>
    </source>
</evidence>
<evidence type="ECO:0000313" key="15">
    <source>
        <dbReference type="EMBL" id="SMP10880.1"/>
    </source>
</evidence>
<dbReference type="InterPro" id="IPR011577">
    <property type="entry name" value="Cyt_b561_bac/Ni-Hgenase"/>
</dbReference>
<keyword evidence="9 13" id="KW-1133">Transmembrane helix</keyword>
<evidence type="ECO:0000256" key="11">
    <source>
        <dbReference type="ARBA" id="ARBA00023136"/>
    </source>
</evidence>
<organism evidence="15 16">
    <name type="scientific">Shimia sagamensis</name>
    <dbReference type="NCBI Taxonomy" id="1566352"/>
    <lineage>
        <taxon>Bacteria</taxon>
        <taxon>Pseudomonadati</taxon>
        <taxon>Pseudomonadota</taxon>
        <taxon>Alphaproteobacteria</taxon>
        <taxon>Rhodobacterales</taxon>
        <taxon>Roseobacteraceae</taxon>
    </lineage>
</organism>
<evidence type="ECO:0000256" key="1">
    <source>
        <dbReference type="ARBA" id="ARBA00001970"/>
    </source>
</evidence>
<dbReference type="Pfam" id="PF01292">
    <property type="entry name" value="Ni_hydr_CYTB"/>
    <property type="match status" value="1"/>
</dbReference>
<keyword evidence="16" id="KW-1185">Reference proteome</keyword>
<evidence type="ECO:0000256" key="12">
    <source>
        <dbReference type="ARBA" id="ARBA00037975"/>
    </source>
</evidence>
<comment type="subcellular location">
    <subcellularLocation>
        <location evidence="2">Cell membrane</location>
        <topology evidence="2">Multi-pass membrane protein</topology>
    </subcellularLocation>
</comment>
<feature type="transmembrane region" description="Helical" evidence="13">
    <location>
        <begin position="142"/>
        <end position="163"/>
    </location>
</feature>
<keyword evidence="5" id="KW-0349">Heme</keyword>
<comment type="cofactor">
    <cofactor evidence="1">
        <name>heme b</name>
        <dbReference type="ChEBI" id="CHEBI:60344"/>
    </cofactor>
</comment>
<gene>
    <name evidence="15" type="ORF">SAMN06265373_102198</name>
</gene>
<sequence length="177" mass="19477">MAQQQTAYDRMSRLNHWLVAVLMIGMLAGGIYMSQFLPRGPEKQTFMGIHKSIGLVVLILGSWRVYWRLRQGFLAAVQDGWQTKLAHWAHVILLVGIVVMPMSGVMMSYFGGREIGVFGLFAIPGGPEISALKSLGGAVHGIFAKLMIATVLLHILGALKHVVMDKDGTWSRMTGRS</sequence>
<dbReference type="Gene3D" id="1.20.950.20">
    <property type="entry name" value="Transmembrane di-heme cytochromes, Chain C"/>
    <property type="match status" value="1"/>
</dbReference>
<dbReference type="Proteomes" id="UP001157961">
    <property type="component" value="Unassembled WGS sequence"/>
</dbReference>
<comment type="caution">
    <text evidence="15">The sequence shown here is derived from an EMBL/GenBank/DDBJ whole genome shotgun (WGS) entry which is preliminary data.</text>
</comment>
<feature type="transmembrane region" description="Helical" evidence="13">
    <location>
        <begin position="88"/>
        <end position="110"/>
    </location>
</feature>
<evidence type="ECO:0000256" key="13">
    <source>
        <dbReference type="SAM" id="Phobius"/>
    </source>
</evidence>
<dbReference type="RefSeq" id="WP_283424956.1">
    <property type="nucleotide sequence ID" value="NZ_FXTY01000002.1"/>
</dbReference>
<evidence type="ECO:0000256" key="5">
    <source>
        <dbReference type="ARBA" id="ARBA00022617"/>
    </source>
</evidence>
<keyword evidence="11 13" id="KW-0472">Membrane</keyword>
<dbReference type="InterPro" id="IPR052168">
    <property type="entry name" value="Cytochrome_b561_oxidase"/>
</dbReference>
<feature type="transmembrane region" description="Helical" evidence="13">
    <location>
        <begin position="17"/>
        <end position="37"/>
    </location>
</feature>
<evidence type="ECO:0000256" key="10">
    <source>
        <dbReference type="ARBA" id="ARBA00023004"/>
    </source>
</evidence>
<reference evidence="15 16" key="1">
    <citation type="submission" date="2017-05" db="EMBL/GenBank/DDBJ databases">
        <authorList>
            <person name="Varghese N."/>
            <person name="Submissions S."/>
        </authorList>
    </citation>
    <scope>NUCLEOTIDE SEQUENCE [LARGE SCALE GENOMIC DNA]</scope>
    <source>
        <strain evidence="15 16">DSM 29734</strain>
    </source>
</reference>
<feature type="transmembrane region" description="Helical" evidence="13">
    <location>
        <begin position="49"/>
        <end position="67"/>
    </location>
</feature>
<keyword evidence="7" id="KW-0479">Metal-binding</keyword>